<dbReference type="PANTHER" id="PTHR13353">
    <property type="entry name" value="TRANSMEMBRANE PROTEIN 19"/>
    <property type="match status" value="1"/>
</dbReference>
<dbReference type="AlphaFoldDB" id="A0A7R8H9C0"/>
<keyword evidence="6 8" id="KW-0472">Membrane</keyword>
<dbReference type="InterPro" id="IPR002794">
    <property type="entry name" value="DUF92_TMEM19"/>
</dbReference>
<evidence type="ECO:0000256" key="4">
    <source>
        <dbReference type="ARBA" id="ARBA00022692"/>
    </source>
</evidence>
<feature type="transmembrane region" description="Helical" evidence="8">
    <location>
        <begin position="42"/>
        <end position="58"/>
    </location>
</feature>
<reference evidence="9" key="1">
    <citation type="submission" date="2021-02" db="EMBL/GenBank/DDBJ databases">
        <authorList>
            <person name="Bekaert M."/>
        </authorList>
    </citation>
    <scope>NUCLEOTIDE SEQUENCE</scope>
    <source>
        <strain evidence="9">IoA-00</strain>
    </source>
</reference>
<keyword evidence="4 8" id="KW-0812">Transmembrane</keyword>
<protein>
    <recommendedName>
        <fullName evidence="3">Transmembrane protein 19</fullName>
    </recommendedName>
</protein>
<feature type="transmembrane region" description="Helical" evidence="8">
    <location>
        <begin position="12"/>
        <end position="30"/>
    </location>
</feature>
<evidence type="ECO:0000256" key="3">
    <source>
        <dbReference type="ARBA" id="ARBA00014258"/>
    </source>
</evidence>
<evidence type="ECO:0000313" key="10">
    <source>
        <dbReference type="Proteomes" id="UP000675881"/>
    </source>
</evidence>
<organism evidence="9 10">
    <name type="scientific">Lepeophtheirus salmonis</name>
    <name type="common">Salmon louse</name>
    <name type="synonym">Caligus salmonis</name>
    <dbReference type="NCBI Taxonomy" id="72036"/>
    <lineage>
        <taxon>Eukaryota</taxon>
        <taxon>Metazoa</taxon>
        <taxon>Ecdysozoa</taxon>
        <taxon>Arthropoda</taxon>
        <taxon>Crustacea</taxon>
        <taxon>Multicrustacea</taxon>
        <taxon>Hexanauplia</taxon>
        <taxon>Copepoda</taxon>
        <taxon>Siphonostomatoida</taxon>
        <taxon>Caligidae</taxon>
        <taxon>Lepeophtheirus</taxon>
    </lineage>
</organism>
<evidence type="ECO:0000256" key="5">
    <source>
        <dbReference type="ARBA" id="ARBA00022989"/>
    </source>
</evidence>
<gene>
    <name evidence="9" type="ORF">LSAA_10310</name>
</gene>
<dbReference type="GO" id="GO:0016020">
    <property type="term" value="C:membrane"/>
    <property type="evidence" value="ECO:0007669"/>
    <property type="project" value="UniProtKB-SubCell"/>
</dbReference>
<keyword evidence="10" id="KW-1185">Reference proteome</keyword>
<dbReference type="Proteomes" id="UP000675881">
    <property type="component" value="Chromosome 5"/>
</dbReference>
<sequence length="762" mass="84474">METLHPVLKISSLLYLLVCMISLIAVGKDIKNGSLSKEPHRLILAISISLLIIIRSLRKANISKSGAFASFFVGFVHIYSNPPFTGALLSFFFSSSTATRYKESTKKKISGEDFKTGGQRNWVQVISNGLVSSFAACLYLLSFPNKEAPLSIYGVAVLVANASCNGDTWASELGTVLSRSDPFNIVTLKTVPKGTNGGISPVGLLVSFLGGAFVGFNYVWPLIVFYSLPLSLYRCCYIILIGGLGGFLGSLVDSVLGALFQYSGKDSSGAVYNYPSSGVKHICGIGILDNNSVNILANIYSTIVLLPTFSGLKLLLKCLTEQEDISLEKVQQLLNQDSRSTKLKKKLKEIEKSEDKESTVSKRYGILKRNIHLVGPDLDKDKLKRVSPYIPDEDRLRSPSNTKFDAVKKNHGVVLKDQTKQSVITIPRRSRSLTEARQVDKNSSLTFKTRVTSALKQKTAPSLSVSLPANPSSQSESPSLMTTLTATIRNKAQRFQSAPTPQCLPLLNPPRIEITNEDDDPQKSILKSTTAIADDNEKEINSSPPAILHRVVTFSIPPSNHRRTSVSSLSSSTPDLRSTENNSRQSSFDSDDQEILENKHDIVISELLRQSPNGKSDIYYWIDEREKLMKEIERCLMKLRGVSRIIEEYLFEKTSSIPNSSSNSLPEVPLPLPKKNIPNLSEWQRGYLGMSKSYTFPYLCEEQKYMNPSKSWPKLSNNSEDQSIHIECIDDPSDLNDSNWDISMNRLSLARETSILSEEEVL</sequence>
<proteinExistence type="inferred from homology"/>
<comment type="similarity">
    <text evidence="2">Belongs to the TMEM19 family.</text>
</comment>
<dbReference type="Pfam" id="PF01940">
    <property type="entry name" value="DUF92"/>
    <property type="match status" value="1"/>
</dbReference>
<comment type="subcellular location">
    <subcellularLocation>
        <location evidence="1">Membrane</location>
        <topology evidence="1">Multi-pass membrane protein</topology>
    </subcellularLocation>
</comment>
<feature type="region of interest" description="Disordered" evidence="7">
    <location>
        <begin position="494"/>
        <end position="524"/>
    </location>
</feature>
<evidence type="ECO:0000256" key="1">
    <source>
        <dbReference type="ARBA" id="ARBA00004141"/>
    </source>
</evidence>
<evidence type="ECO:0000256" key="8">
    <source>
        <dbReference type="SAM" id="Phobius"/>
    </source>
</evidence>
<dbReference type="OrthoDB" id="30881at2759"/>
<feature type="transmembrane region" description="Helical" evidence="8">
    <location>
        <begin position="237"/>
        <end position="260"/>
    </location>
</feature>
<evidence type="ECO:0000256" key="7">
    <source>
        <dbReference type="SAM" id="MobiDB-lite"/>
    </source>
</evidence>
<feature type="region of interest" description="Disordered" evidence="7">
    <location>
        <begin position="559"/>
        <end position="594"/>
    </location>
</feature>
<feature type="transmembrane region" description="Helical" evidence="8">
    <location>
        <begin position="78"/>
        <end position="101"/>
    </location>
</feature>
<evidence type="ECO:0000313" key="9">
    <source>
        <dbReference type="EMBL" id="CAF2938653.1"/>
    </source>
</evidence>
<evidence type="ECO:0000256" key="2">
    <source>
        <dbReference type="ARBA" id="ARBA00009012"/>
    </source>
</evidence>
<feature type="compositionally biased region" description="Low complexity" evidence="7">
    <location>
        <begin position="565"/>
        <end position="576"/>
    </location>
</feature>
<feature type="region of interest" description="Disordered" evidence="7">
    <location>
        <begin position="458"/>
        <end position="480"/>
    </location>
</feature>
<evidence type="ECO:0000256" key="6">
    <source>
        <dbReference type="ARBA" id="ARBA00023136"/>
    </source>
</evidence>
<dbReference type="EMBL" id="HG994584">
    <property type="protein sequence ID" value="CAF2938653.1"/>
    <property type="molecule type" value="Genomic_DNA"/>
</dbReference>
<dbReference type="PANTHER" id="PTHR13353:SF5">
    <property type="entry name" value="TRANSMEMBRANE PROTEIN 19"/>
    <property type="match status" value="1"/>
</dbReference>
<accession>A0A7R8H9C0</accession>
<keyword evidence="5 8" id="KW-1133">Transmembrane helix</keyword>
<name>A0A7R8H9C0_LEPSM</name>
<feature type="transmembrane region" description="Helical" evidence="8">
    <location>
        <begin position="202"/>
        <end position="225"/>
    </location>
</feature>